<sequence length="316" mass="31516">MRMHRRAALAAVALLSAISLAACGGSSPTDSTAGASDGAASGISGEVTVLAAASLKEAFPEIADKVKEENPDLTITFDFKGSQDLVTALAEGQAADVLATANDSTMKDAADKSLVGEQTEFATNVLTLIVPKGNPKGITGLDSSLDGANLVICAPEVPCGKAAHKLADAKGITLNPVSEEQQVKDVVGKVESGEADAGLVYVTDATTAGDKVEKIDIPANNVINHYPIAATASPTNPEGAKAFIDAVTGTTGQEILAKYGFGAPGGASAAPSSGAMTAAPSSMPSAAPEASEAASPNRTGKPDEAGNKPDTETATP</sequence>
<feature type="signal peptide" evidence="5">
    <location>
        <begin position="1"/>
        <end position="21"/>
    </location>
</feature>
<dbReference type="RefSeq" id="WP_268916508.1">
    <property type="nucleotide sequence ID" value="NZ_JAPTMY010000003.1"/>
</dbReference>
<proteinExistence type="inferred from homology"/>
<evidence type="ECO:0000256" key="5">
    <source>
        <dbReference type="SAM" id="SignalP"/>
    </source>
</evidence>
<reference evidence="6" key="1">
    <citation type="submission" date="2022-10" db="EMBL/GenBank/DDBJ databases">
        <title>Genome sequence of Actinomyces israelii ATCC 10048.</title>
        <authorList>
            <person name="Watt R.M."/>
            <person name="Tong W.M."/>
        </authorList>
    </citation>
    <scope>NUCLEOTIDE SEQUENCE</scope>
    <source>
        <strain evidence="6">ATCC 10048</strain>
    </source>
</reference>
<gene>
    <name evidence="6" type="primary">modA</name>
    <name evidence="6" type="ORF">OHJ16_01860</name>
</gene>
<feature type="compositionally biased region" description="Basic and acidic residues" evidence="4">
    <location>
        <begin position="300"/>
        <end position="316"/>
    </location>
</feature>
<dbReference type="InterPro" id="IPR005950">
    <property type="entry name" value="ModA"/>
</dbReference>
<feature type="chain" id="PRO_5047412139" evidence="5">
    <location>
        <begin position="22"/>
        <end position="316"/>
    </location>
</feature>
<comment type="caution">
    <text evidence="6">The sequence shown here is derived from an EMBL/GenBank/DDBJ whole genome shotgun (WGS) entry which is preliminary data.</text>
</comment>
<dbReference type="NCBIfam" id="TIGR01256">
    <property type="entry name" value="modA"/>
    <property type="match status" value="1"/>
</dbReference>
<dbReference type="Gene3D" id="3.40.190.10">
    <property type="entry name" value="Periplasmic binding protein-like II"/>
    <property type="match status" value="2"/>
</dbReference>
<dbReference type="PANTHER" id="PTHR30632">
    <property type="entry name" value="MOLYBDATE-BINDING PERIPLASMIC PROTEIN"/>
    <property type="match status" value="1"/>
</dbReference>
<dbReference type="InterPro" id="IPR006311">
    <property type="entry name" value="TAT_signal"/>
</dbReference>
<name>A0ABT4I4Y1_9ACTO</name>
<dbReference type="EMBL" id="JAPTMY010000003">
    <property type="protein sequence ID" value="MCZ0856798.1"/>
    <property type="molecule type" value="Genomic_DNA"/>
</dbReference>
<feature type="compositionally biased region" description="Low complexity" evidence="4">
    <location>
        <begin position="266"/>
        <end position="296"/>
    </location>
</feature>
<dbReference type="Pfam" id="PF13531">
    <property type="entry name" value="SBP_bac_11"/>
    <property type="match status" value="1"/>
</dbReference>
<dbReference type="InterPro" id="IPR050682">
    <property type="entry name" value="ModA/WtpA"/>
</dbReference>
<dbReference type="Proteomes" id="UP001072034">
    <property type="component" value="Unassembled WGS sequence"/>
</dbReference>
<protein>
    <submittedName>
        <fullName evidence="6">Molybdate ABC transporter substrate-binding protein</fullName>
    </submittedName>
</protein>
<dbReference type="PROSITE" id="PS51318">
    <property type="entry name" value="TAT"/>
    <property type="match status" value="1"/>
</dbReference>
<comment type="similarity">
    <text evidence="1">Belongs to the bacterial solute-binding protein ModA family.</text>
</comment>
<evidence type="ECO:0000256" key="4">
    <source>
        <dbReference type="SAM" id="MobiDB-lite"/>
    </source>
</evidence>
<keyword evidence="3 5" id="KW-0732">Signal</keyword>
<accession>A0ABT4I4Y1</accession>
<evidence type="ECO:0000256" key="2">
    <source>
        <dbReference type="ARBA" id="ARBA00022723"/>
    </source>
</evidence>
<dbReference type="PANTHER" id="PTHR30632:SF0">
    <property type="entry name" value="SULFATE-BINDING PROTEIN"/>
    <property type="match status" value="1"/>
</dbReference>
<evidence type="ECO:0000313" key="6">
    <source>
        <dbReference type="EMBL" id="MCZ0856798.1"/>
    </source>
</evidence>
<evidence type="ECO:0000256" key="3">
    <source>
        <dbReference type="ARBA" id="ARBA00022729"/>
    </source>
</evidence>
<dbReference type="SUPFAM" id="SSF53850">
    <property type="entry name" value="Periplasmic binding protein-like II"/>
    <property type="match status" value="1"/>
</dbReference>
<keyword evidence="2" id="KW-0479">Metal-binding</keyword>
<evidence type="ECO:0000256" key="1">
    <source>
        <dbReference type="ARBA" id="ARBA00009175"/>
    </source>
</evidence>
<keyword evidence="7" id="KW-1185">Reference proteome</keyword>
<dbReference type="PROSITE" id="PS51257">
    <property type="entry name" value="PROKAR_LIPOPROTEIN"/>
    <property type="match status" value="1"/>
</dbReference>
<organism evidence="6 7">
    <name type="scientific">Actinomyces israelii</name>
    <dbReference type="NCBI Taxonomy" id="1659"/>
    <lineage>
        <taxon>Bacteria</taxon>
        <taxon>Bacillati</taxon>
        <taxon>Actinomycetota</taxon>
        <taxon>Actinomycetes</taxon>
        <taxon>Actinomycetales</taxon>
        <taxon>Actinomycetaceae</taxon>
        <taxon>Actinomyces</taxon>
    </lineage>
</organism>
<evidence type="ECO:0000313" key="7">
    <source>
        <dbReference type="Proteomes" id="UP001072034"/>
    </source>
</evidence>
<feature type="region of interest" description="Disordered" evidence="4">
    <location>
        <begin position="266"/>
        <end position="316"/>
    </location>
</feature>